<name>A0A1K2HWJ8_9HYPH</name>
<proteinExistence type="predicted"/>
<gene>
    <name evidence="1" type="ORF">SAMN02983003_1077</name>
</gene>
<dbReference type="STRING" id="665118.SAMN02983003_1077"/>
<protein>
    <submittedName>
        <fullName evidence="1">Uncharacterized protein</fullName>
    </submittedName>
</protein>
<reference evidence="1 2" key="1">
    <citation type="submission" date="2016-11" db="EMBL/GenBank/DDBJ databases">
        <authorList>
            <person name="Jaros S."/>
            <person name="Januszkiewicz K."/>
            <person name="Wedrychowicz H."/>
        </authorList>
    </citation>
    <scope>NUCLEOTIDE SEQUENCE [LARGE SCALE GENOMIC DNA]</scope>
    <source>
        <strain evidence="1 2">ATCC 23634</strain>
    </source>
</reference>
<evidence type="ECO:0000313" key="2">
    <source>
        <dbReference type="Proteomes" id="UP000183447"/>
    </source>
</evidence>
<dbReference type="EMBL" id="FPKU01000001">
    <property type="protein sequence ID" value="SFZ82438.1"/>
    <property type="molecule type" value="Genomic_DNA"/>
</dbReference>
<organism evidence="1 2">
    <name type="scientific">Devosia enhydra</name>
    <dbReference type="NCBI Taxonomy" id="665118"/>
    <lineage>
        <taxon>Bacteria</taxon>
        <taxon>Pseudomonadati</taxon>
        <taxon>Pseudomonadota</taxon>
        <taxon>Alphaproteobacteria</taxon>
        <taxon>Hyphomicrobiales</taxon>
        <taxon>Devosiaceae</taxon>
        <taxon>Devosia</taxon>
    </lineage>
</organism>
<accession>A0A1K2HWJ8</accession>
<dbReference type="AlphaFoldDB" id="A0A1K2HWJ8"/>
<keyword evidence="2" id="KW-1185">Reference proteome</keyword>
<sequence length="343" mass="38750">MKKRRRSARIKAYSDFALDERESRLRQEGVIYRPINGRPKTGLSQQEQKSAIARVVKLMSEWRASPFEHEAACVNGLRSQLCLDSVPWHPADTQAREIVGAAERELGLKRPTWSEGQPEHIASHDNCAYCAAPLSDDQIAHGDRFCSSDCARSVARRIRSRDSARHCEVLASARRVVQISRRPESTCKCCGKTFRPRGGTAAPKYCSEKCMGIAKRTMPEAICANPDCGKTFRLATKKRLETQRFCSKACVDHSRRRHSWLFERDYQCQICGSAFRSTHSAPRYCSNSCNILASRWSRGISVPKKVTPRALDYFVLRPAEAARPKWLSPARFDELAERGGRAC</sequence>
<evidence type="ECO:0000313" key="1">
    <source>
        <dbReference type="EMBL" id="SFZ82438.1"/>
    </source>
</evidence>
<dbReference type="Proteomes" id="UP000183447">
    <property type="component" value="Unassembled WGS sequence"/>
</dbReference>